<dbReference type="PANTHER" id="PTHR43553">
    <property type="entry name" value="HEAVY METAL TRANSPORTER"/>
    <property type="match status" value="1"/>
</dbReference>
<name>A0ABX1KYK4_9LACO</name>
<keyword evidence="5 9" id="KW-0067">ATP-binding</keyword>
<evidence type="ECO:0000256" key="3">
    <source>
        <dbReference type="ARBA" id="ARBA00022475"/>
    </source>
</evidence>
<dbReference type="InterPro" id="IPR015856">
    <property type="entry name" value="ABC_transpr_CbiO/EcfA_su"/>
</dbReference>
<evidence type="ECO:0000313" key="10">
    <source>
        <dbReference type="Proteomes" id="UP000763447"/>
    </source>
</evidence>
<keyword evidence="10" id="KW-1185">Reference proteome</keyword>
<evidence type="ECO:0000313" key="9">
    <source>
        <dbReference type="EMBL" id="NLR18337.1"/>
    </source>
</evidence>
<comment type="similarity">
    <text evidence="1">Belongs to the ABC transporter superfamily.</text>
</comment>
<keyword evidence="7" id="KW-0472">Membrane</keyword>
<keyword evidence="4" id="KW-0547">Nucleotide-binding</keyword>
<dbReference type="CDD" id="cd03225">
    <property type="entry name" value="ABC_cobalt_CbiO_domain1"/>
    <property type="match status" value="1"/>
</dbReference>
<reference evidence="9 10" key="1">
    <citation type="submission" date="2020-04" db="EMBL/GenBank/DDBJ databases">
        <title>A novel species of genus Lactobacillus that was isolated from fermented food Zha-chili.</title>
        <authorList>
            <person name="Zhang Z."/>
        </authorList>
    </citation>
    <scope>NUCLEOTIDE SEQUENCE [LARGE SCALE GENOMIC DNA]</scope>
    <source>
        <strain evidence="10">HBUAS51383</strain>
    </source>
</reference>
<evidence type="ECO:0000256" key="5">
    <source>
        <dbReference type="ARBA" id="ARBA00022840"/>
    </source>
</evidence>
<dbReference type="InterPro" id="IPR027417">
    <property type="entry name" value="P-loop_NTPase"/>
</dbReference>
<evidence type="ECO:0000256" key="4">
    <source>
        <dbReference type="ARBA" id="ARBA00022741"/>
    </source>
</evidence>
<dbReference type="GO" id="GO:0005524">
    <property type="term" value="F:ATP binding"/>
    <property type="evidence" value="ECO:0007669"/>
    <property type="project" value="UniProtKB-KW"/>
</dbReference>
<accession>A0ABX1KYK4</accession>
<comment type="caution">
    <text evidence="9">The sequence shown here is derived from an EMBL/GenBank/DDBJ whole genome shotgun (WGS) entry which is preliminary data.</text>
</comment>
<organism evidence="9 10">
    <name type="scientific">Secundilactobacillus angelensis</name>
    <dbReference type="NCBI Taxonomy" id="2722706"/>
    <lineage>
        <taxon>Bacteria</taxon>
        <taxon>Bacillati</taxon>
        <taxon>Bacillota</taxon>
        <taxon>Bacilli</taxon>
        <taxon>Lactobacillales</taxon>
        <taxon>Lactobacillaceae</taxon>
        <taxon>Secundilactobacillus</taxon>
    </lineage>
</organism>
<dbReference type="PROSITE" id="PS50893">
    <property type="entry name" value="ABC_TRANSPORTER_2"/>
    <property type="match status" value="1"/>
</dbReference>
<dbReference type="EMBL" id="JAAXLJ010000006">
    <property type="protein sequence ID" value="NLR18337.1"/>
    <property type="molecule type" value="Genomic_DNA"/>
</dbReference>
<gene>
    <name evidence="9" type="ORF">HC026_05275</name>
</gene>
<proteinExistence type="inferred from homology"/>
<evidence type="ECO:0000259" key="8">
    <source>
        <dbReference type="PROSITE" id="PS50893"/>
    </source>
</evidence>
<keyword evidence="2" id="KW-0813">Transport</keyword>
<evidence type="ECO:0000256" key="6">
    <source>
        <dbReference type="ARBA" id="ARBA00022967"/>
    </source>
</evidence>
<dbReference type="Proteomes" id="UP000763447">
    <property type="component" value="Unassembled WGS sequence"/>
</dbReference>
<keyword evidence="6" id="KW-1278">Translocase</keyword>
<feature type="domain" description="ABC transporter" evidence="8">
    <location>
        <begin position="4"/>
        <end position="236"/>
    </location>
</feature>
<dbReference type="SUPFAM" id="SSF52540">
    <property type="entry name" value="P-loop containing nucleoside triphosphate hydrolases"/>
    <property type="match status" value="1"/>
</dbReference>
<dbReference type="InterPro" id="IPR003439">
    <property type="entry name" value="ABC_transporter-like_ATP-bd"/>
</dbReference>
<evidence type="ECO:0000256" key="7">
    <source>
        <dbReference type="ARBA" id="ARBA00023136"/>
    </source>
</evidence>
<protein>
    <submittedName>
        <fullName evidence="9">ABC transporter ATP-binding protein</fullName>
    </submittedName>
</protein>
<dbReference type="InterPro" id="IPR050095">
    <property type="entry name" value="ECF_ABC_transporter_ATP-bd"/>
</dbReference>
<dbReference type="Pfam" id="PF00005">
    <property type="entry name" value="ABC_tran"/>
    <property type="match status" value="1"/>
</dbReference>
<evidence type="ECO:0000256" key="2">
    <source>
        <dbReference type="ARBA" id="ARBA00022448"/>
    </source>
</evidence>
<evidence type="ECO:0000256" key="1">
    <source>
        <dbReference type="ARBA" id="ARBA00005417"/>
    </source>
</evidence>
<dbReference type="RefSeq" id="WP_168924943.1">
    <property type="nucleotide sequence ID" value="NZ_JAAXLJ010000006.1"/>
</dbReference>
<dbReference type="Gene3D" id="3.40.50.300">
    <property type="entry name" value="P-loop containing nucleotide triphosphate hydrolases"/>
    <property type="match status" value="1"/>
</dbReference>
<sequence length="267" mass="29561">MTAIQINNLSYQYPTSDFKLSINQLNMTENLVAIAGQNGAGKSTLFKLLTGLVQLQAGEIQINQHDLAGLTPEDRLKTIGIVFQDPSSQLFNATVQQEVAWSLSQTGTDAAVVAEKVDQVLTTVGLIDSKDKNPFDLSMPEKKLLSIATVLAVDPQIYLFDEPMISLDWPSQQLVTRIMQQLAHEDHQVITITHDMDWLAATFSKVYVLTEGKVSFEGTPEAFFGESGLAQETGLLTPRIMTIAQEVLGDSRVYLTPEDYWEKKHTS</sequence>
<keyword evidence="3" id="KW-1003">Cell membrane</keyword>